<gene>
    <name evidence="1" type="ORF">Tdes44962_MAKER09828</name>
</gene>
<reference evidence="1 2" key="1">
    <citation type="journal article" date="2018" name="IMA Fungus">
        <title>IMA Genome-F 10: Nine draft genome sequences of Claviceps purpurea s.lat., including C. arundinis, C. humidiphila, and C. cf. spartinae, pseudomolecules for the pitch canker pathogen Fusarium circinatum, draft genome of Davidsoniella eucalypti, Grosmannia galeiformis, Quambalaria eucalypti, and Teratosphaeria destructans.</title>
        <authorList>
            <person name="Wingfield B.D."/>
            <person name="Liu M."/>
            <person name="Nguyen H.D."/>
            <person name="Lane F.A."/>
            <person name="Morgan S.W."/>
            <person name="De Vos L."/>
            <person name="Wilken P.M."/>
            <person name="Duong T.A."/>
            <person name="Aylward J."/>
            <person name="Coetzee M.P."/>
            <person name="Dadej K."/>
            <person name="De Beer Z.W."/>
            <person name="Findlay W."/>
            <person name="Havenga M."/>
            <person name="Kolarik M."/>
            <person name="Menzies J.G."/>
            <person name="Naidoo K."/>
            <person name="Pochopski O."/>
            <person name="Shoukouhi P."/>
            <person name="Santana Q.C."/>
            <person name="Seifert K.A."/>
            <person name="Soal N."/>
            <person name="Steenkamp E.T."/>
            <person name="Tatham C.T."/>
            <person name="van der Nest M.A."/>
            <person name="Wingfield M.J."/>
        </authorList>
    </citation>
    <scope>NUCLEOTIDE SEQUENCE [LARGE SCALE GENOMIC DNA]</scope>
    <source>
        <strain evidence="1">CMW44962</strain>
    </source>
</reference>
<sequence>MSTFASLHARGMDGILGSPGLSSFETRLACLVDAYPGVNGSPTTQLMALTPPRCTMSSVGCHAPAGSTLNGSEYINTPTQPASSAALIFKAPSPSVPPYLTNAIAPSVTMP</sequence>
<reference evidence="1 2" key="2">
    <citation type="journal article" date="2021" name="Curr. Genet.">
        <title>Genetic response to nitrogen starvation in the aggressive Eucalyptus foliar pathogen Teratosphaeria destructans.</title>
        <authorList>
            <person name="Havenga M."/>
            <person name="Wingfield B.D."/>
            <person name="Wingfield M.J."/>
            <person name="Dreyer L.L."/>
            <person name="Roets F."/>
            <person name="Aylward J."/>
        </authorList>
    </citation>
    <scope>NUCLEOTIDE SEQUENCE [LARGE SCALE GENOMIC DNA]</scope>
    <source>
        <strain evidence="1">CMW44962</strain>
    </source>
</reference>
<evidence type="ECO:0000313" key="1">
    <source>
        <dbReference type="EMBL" id="KAH9827164.1"/>
    </source>
</evidence>
<dbReference type="Proteomes" id="UP001138500">
    <property type="component" value="Unassembled WGS sequence"/>
</dbReference>
<dbReference type="AlphaFoldDB" id="A0A9W7SR15"/>
<accession>A0A9W7SR15</accession>
<keyword evidence="2" id="KW-1185">Reference proteome</keyword>
<name>A0A9W7SR15_9PEZI</name>
<comment type="caution">
    <text evidence="1">The sequence shown here is derived from an EMBL/GenBank/DDBJ whole genome shotgun (WGS) entry which is preliminary data.</text>
</comment>
<organism evidence="1 2">
    <name type="scientific">Teratosphaeria destructans</name>
    <dbReference type="NCBI Taxonomy" id="418781"/>
    <lineage>
        <taxon>Eukaryota</taxon>
        <taxon>Fungi</taxon>
        <taxon>Dikarya</taxon>
        <taxon>Ascomycota</taxon>
        <taxon>Pezizomycotina</taxon>
        <taxon>Dothideomycetes</taxon>
        <taxon>Dothideomycetidae</taxon>
        <taxon>Mycosphaerellales</taxon>
        <taxon>Teratosphaeriaceae</taxon>
        <taxon>Teratosphaeria</taxon>
    </lineage>
</organism>
<protein>
    <submittedName>
        <fullName evidence="1">Uncharacterized protein</fullName>
    </submittedName>
</protein>
<dbReference type="EMBL" id="RIBY02001909">
    <property type="protein sequence ID" value="KAH9827164.1"/>
    <property type="molecule type" value="Genomic_DNA"/>
</dbReference>
<evidence type="ECO:0000313" key="2">
    <source>
        <dbReference type="Proteomes" id="UP001138500"/>
    </source>
</evidence>
<proteinExistence type="predicted"/>